<dbReference type="PROSITE" id="PS51257">
    <property type="entry name" value="PROKAR_LIPOPROTEIN"/>
    <property type="match status" value="1"/>
</dbReference>
<dbReference type="GeneID" id="96008544"/>
<accession>A0AB34KJT2</accession>
<keyword evidence="2" id="KW-0732">Signal</keyword>
<protein>
    <submittedName>
        <fullName evidence="3">Uncharacterized protein</fullName>
    </submittedName>
</protein>
<comment type="caution">
    <text evidence="3">The sequence shown here is derived from an EMBL/GenBank/DDBJ whole genome shotgun (WGS) entry which is preliminary data.</text>
</comment>
<feature type="signal peptide" evidence="2">
    <location>
        <begin position="1"/>
        <end position="20"/>
    </location>
</feature>
<dbReference type="Proteomes" id="UP000803884">
    <property type="component" value="Unassembled WGS sequence"/>
</dbReference>
<gene>
    <name evidence="3" type="ORF">WHR41_07101</name>
</gene>
<evidence type="ECO:0000313" key="4">
    <source>
        <dbReference type="Proteomes" id="UP000803884"/>
    </source>
</evidence>
<name>A0AB34KJT2_9PEZI</name>
<evidence type="ECO:0000313" key="3">
    <source>
        <dbReference type="EMBL" id="KAL1583790.1"/>
    </source>
</evidence>
<proteinExistence type="predicted"/>
<dbReference type="EMBL" id="JAAQHG020000031">
    <property type="protein sequence ID" value="KAL1583790.1"/>
    <property type="molecule type" value="Genomic_DNA"/>
</dbReference>
<keyword evidence="4" id="KW-1185">Reference proteome</keyword>
<feature type="region of interest" description="Disordered" evidence="1">
    <location>
        <begin position="162"/>
        <end position="225"/>
    </location>
</feature>
<evidence type="ECO:0000256" key="2">
    <source>
        <dbReference type="SAM" id="SignalP"/>
    </source>
</evidence>
<reference evidence="3 4" key="1">
    <citation type="journal article" date="2020" name="Microbiol. Resour. Announc.">
        <title>Draft Genome Sequence of a Cladosporium Species Isolated from the Mesophotic Ascidian Didemnum maculosum.</title>
        <authorList>
            <person name="Gioti A."/>
            <person name="Siaperas R."/>
            <person name="Nikolaivits E."/>
            <person name="Le Goff G."/>
            <person name="Ouazzani J."/>
            <person name="Kotoulas G."/>
            <person name="Topakas E."/>
        </authorList>
    </citation>
    <scope>NUCLEOTIDE SEQUENCE [LARGE SCALE GENOMIC DNA]</scope>
    <source>
        <strain evidence="3 4">TM138-S3</strain>
    </source>
</reference>
<evidence type="ECO:0000256" key="1">
    <source>
        <dbReference type="SAM" id="MobiDB-lite"/>
    </source>
</evidence>
<feature type="chain" id="PRO_5044286903" evidence="2">
    <location>
        <begin position="21"/>
        <end position="247"/>
    </location>
</feature>
<sequence>MRFSILLALIFGFIAACAFGQDDAQRSATNIVDPSDAMTTPAQTTAGLIPIATLSAMTGDPLFAFVSAENVLHSQWVTVSKLDPVKVSSVASAMRTAWDAASSAVAATDASARAHWGSYMSSMATWASNNPAAISEYVEMNSALGLDFDLYTSVIGSMVQTTTPAPSTSANTSTAPITSDTKSSPAKTSAASTNTTTTVTKETTSLNTSGGANSTQSSSSSTSDGMAPATAFPYAAVGAGFLLVGWL</sequence>
<organism evidence="3 4">
    <name type="scientific">Cladosporium halotolerans</name>
    <dbReference type="NCBI Taxonomy" id="1052096"/>
    <lineage>
        <taxon>Eukaryota</taxon>
        <taxon>Fungi</taxon>
        <taxon>Dikarya</taxon>
        <taxon>Ascomycota</taxon>
        <taxon>Pezizomycotina</taxon>
        <taxon>Dothideomycetes</taxon>
        <taxon>Dothideomycetidae</taxon>
        <taxon>Cladosporiales</taxon>
        <taxon>Cladosporiaceae</taxon>
        <taxon>Cladosporium</taxon>
    </lineage>
</organism>
<dbReference type="RefSeq" id="XP_069226896.1">
    <property type="nucleotide sequence ID" value="XM_069375706.1"/>
</dbReference>
<dbReference type="AlphaFoldDB" id="A0AB34KJT2"/>